<dbReference type="InterPro" id="IPR012334">
    <property type="entry name" value="Pectin_lyas_fold"/>
</dbReference>
<dbReference type="RefSeq" id="WP_378046573.1">
    <property type="nucleotide sequence ID" value="NZ_JBHMDN010000011.1"/>
</dbReference>
<dbReference type="InterPro" id="IPR006626">
    <property type="entry name" value="PbH1"/>
</dbReference>
<evidence type="ECO:0000256" key="2">
    <source>
        <dbReference type="SAM" id="MobiDB-lite"/>
    </source>
</evidence>
<organism evidence="4 5">
    <name type="scientific">Cohnella cellulosilytica</name>
    <dbReference type="NCBI Taxonomy" id="986710"/>
    <lineage>
        <taxon>Bacteria</taxon>
        <taxon>Bacillati</taxon>
        <taxon>Bacillota</taxon>
        <taxon>Bacilli</taxon>
        <taxon>Bacillales</taxon>
        <taxon>Paenibacillaceae</taxon>
        <taxon>Cohnella</taxon>
    </lineage>
</organism>
<evidence type="ECO:0000313" key="4">
    <source>
        <dbReference type="EMBL" id="MFC7151920.1"/>
    </source>
</evidence>
<keyword evidence="5" id="KW-1185">Reference proteome</keyword>
<comment type="caution">
    <text evidence="4">The sequence shown here is derived from an EMBL/GenBank/DDBJ whole genome shotgun (WGS) entry which is preliminary data.</text>
</comment>
<dbReference type="InterPro" id="IPR011050">
    <property type="entry name" value="Pectin_lyase_fold/virulence"/>
</dbReference>
<feature type="region of interest" description="Disordered" evidence="2">
    <location>
        <begin position="1325"/>
        <end position="1344"/>
    </location>
</feature>
<proteinExistence type="predicted"/>
<accession>A0ABW2FIT8</accession>
<protein>
    <submittedName>
        <fullName evidence="4">Right-handed parallel beta-helix repeat-containing protein</fullName>
    </submittedName>
</protein>
<dbReference type="SUPFAM" id="SSF51126">
    <property type="entry name" value="Pectin lyase-like"/>
    <property type="match status" value="1"/>
</dbReference>
<reference evidence="5" key="1">
    <citation type="journal article" date="2019" name="Int. J. Syst. Evol. Microbiol.">
        <title>The Global Catalogue of Microorganisms (GCM) 10K type strain sequencing project: providing services to taxonomists for standard genome sequencing and annotation.</title>
        <authorList>
            <consortium name="The Broad Institute Genomics Platform"/>
            <consortium name="The Broad Institute Genome Sequencing Center for Infectious Disease"/>
            <person name="Wu L."/>
            <person name="Ma J."/>
        </authorList>
    </citation>
    <scope>NUCLEOTIDE SEQUENCE [LARGE SCALE GENOMIC DNA]</scope>
    <source>
        <strain evidence="5">KCTC 12907</strain>
    </source>
</reference>
<dbReference type="InterPro" id="IPR039448">
    <property type="entry name" value="Beta_helix"/>
</dbReference>
<dbReference type="PANTHER" id="PTHR24023">
    <property type="entry name" value="COLLAGEN ALPHA"/>
    <property type="match status" value="1"/>
</dbReference>
<dbReference type="InterPro" id="IPR050149">
    <property type="entry name" value="Collagen_superfamily"/>
</dbReference>
<keyword evidence="1" id="KW-0175">Coiled coil</keyword>
<feature type="compositionally biased region" description="Basic and acidic residues" evidence="2">
    <location>
        <begin position="321"/>
        <end position="331"/>
    </location>
</feature>
<feature type="coiled-coil region" evidence="1">
    <location>
        <begin position="134"/>
        <end position="171"/>
    </location>
</feature>
<dbReference type="SMART" id="SM00710">
    <property type="entry name" value="PbH1"/>
    <property type="match status" value="5"/>
</dbReference>
<feature type="compositionally biased region" description="Low complexity" evidence="2">
    <location>
        <begin position="283"/>
        <end position="292"/>
    </location>
</feature>
<feature type="compositionally biased region" description="Low complexity" evidence="2">
    <location>
        <begin position="307"/>
        <end position="319"/>
    </location>
</feature>
<dbReference type="Pfam" id="PF13229">
    <property type="entry name" value="Beta_helix"/>
    <property type="match status" value="1"/>
</dbReference>
<dbReference type="EMBL" id="JBHTAI010000019">
    <property type="protein sequence ID" value="MFC7151920.1"/>
    <property type="molecule type" value="Genomic_DNA"/>
</dbReference>
<feature type="compositionally biased region" description="Basic and acidic residues" evidence="2">
    <location>
        <begin position="258"/>
        <end position="277"/>
    </location>
</feature>
<sequence length="1344" mass="142658">MSSFDYDLSTITKYRAGTSEDPYIPITEAGKVSNNHIVLAEIPVRLNGVTITGYFECKEMPETGLPSTGFIVDYNEGIVTFAPEQEGNTVTIAYVGRGNHFVSSKRIWTKRSGDDVVEILEDVIEKGETAVGHLEEIEQALDDAQIAIQAANEAIQEANEVNNSIQQAESIRQANELARESHKDSWSFMGEYNPAASYETNNQIHFNGSTYISIQNSANKQPDLEPAYWSLIARKGDQGIQGEKGEKGDTGEQGIQGEKGDTGEQGLKGDRGEKGDQGEQGEQGEQGIQGLTGEKGDKGDQGDKGDTGLQGEQGEQGIQGEKGEKGDKGDPGEQGIQGEKGDQGDNGDKGDKGDDVKWLGTYQAATTYVPRDIVEFNGSSYINILESTGHAPTNTLYWDLFARRGVDGAGSLSEVLSTSNDLVVINPTTNADVSISPVLKAEWSGKQDALGFTPENIANKNQPGGYAGLGNDGKVLSEQLPVIEDVSWENLSGKPTTLSGYGITDAVPSEHVGSGGDAHALASQSEAGFISVNDKTKLDGIDESANNYVHPENHPASMIVQDSENKFVADAEKAIWNGKVDTVAGRSGDVILSKSDVGLSNVENYAIASQAEAEAGVTTDRYMTPERTAQAITKNMHGAIAGIEWTTRPNPYLYQWKSICYGDGKFVALSDTSEFIISSDGRNWTQSTLGYGGTWYSVCYGNGQFVAVGMIDFEGVSMGVSMTSLDGIIWSTPNVVGNYLTDSIYYGNGTFVITAEKAGGGYYALTSLNGVTWIERTMLSSSYYKTSMCYGNGMFIATSSSAGLMTSTDGTYWTLKSGTSGGWSHVSYGNGLFVAVTASASNNKVMISPDGVNWTVSTIGIGFKSITYGNGLFVGCTQDNKIAISSNGVDWNQKILPTNSSYEYICYGNDLFVAIAPFASTILTSGFYNTDRTNPASRAEAEAGITNDKYMTPLRTKQAIESQVLVKSVAGKTGYVNLTKNDVGLGSVDNYTTASQTEAEIGTVNNKFMTPLRTFQAIAAQAKSSRSSSIVVAAHNSSASSKASADYVCGGTADQVEINAAINSVASTGGTVILLEGEYVCSAAITLWQRVNLRGMGHGTNVKGQITGSAANNLYIKDMCLTTNPATGGYAIDITASKSVTISNVYVGQIRGNGIRFNNCTTCIVDACTLNGIGAWNMEILDFVGGYGIVLSGTTNGCVITDNVVEYVTPYNLIKGSGIRIEASAGHNLVTANNIIDCYDHGAFGSGCCSIHILGSHNTVTNNHCRNYFDAGINIAGSYNNVQGNTLRNSRTYSFAPSKPDVGIAVASGATNNLVTNNDLYESTTGTKLQNSGTGTVTTAGNRT</sequence>
<evidence type="ECO:0000313" key="5">
    <source>
        <dbReference type="Proteomes" id="UP001596378"/>
    </source>
</evidence>
<feature type="compositionally biased region" description="Basic and acidic residues" evidence="2">
    <location>
        <begin position="339"/>
        <end position="355"/>
    </location>
</feature>
<dbReference type="PANTHER" id="PTHR24023:SF914">
    <property type="entry name" value="OTOLIN-1"/>
    <property type="match status" value="1"/>
</dbReference>
<feature type="domain" description="Right handed beta helix" evidence="3">
    <location>
        <begin position="1131"/>
        <end position="1319"/>
    </location>
</feature>
<evidence type="ECO:0000259" key="3">
    <source>
        <dbReference type="Pfam" id="PF13229"/>
    </source>
</evidence>
<feature type="compositionally biased region" description="Basic and acidic residues" evidence="2">
    <location>
        <begin position="294"/>
        <end position="306"/>
    </location>
</feature>
<evidence type="ECO:0000256" key="1">
    <source>
        <dbReference type="SAM" id="Coils"/>
    </source>
</evidence>
<dbReference type="Gene3D" id="2.160.20.10">
    <property type="entry name" value="Single-stranded right-handed beta-helix, Pectin lyase-like"/>
    <property type="match status" value="1"/>
</dbReference>
<feature type="region of interest" description="Disordered" evidence="2">
    <location>
        <begin position="239"/>
        <end position="355"/>
    </location>
</feature>
<name>A0ABW2FIT8_9BACL</name>
<dbReference type="Proteomes" id="UP001596378">
    <property type="component" value="Unassembled WGS sequence"/>
</dbReference>
<gene>
    <name evidence="4" type="ORF">ACFQMJ_25560</name>
</gene>